<organism evidence="1 2">
    <name type="scientific">Choiromyces venosus 120613-1</name>
    <dbReference type="NCBI Taxonomy" id="1336337"/>
    <lineage>
        <taxon>Eukaryota</taxon>
        <taxon>Fungi</taxon>
        <taxon>Dikarya</taxon>
        <taxon>Ascomycota</taxon>
        <taxon>Pezizomycotina</taxon>
        <taxon>Pezizomycetes</taxon>
        <taxon>Pezizales</taxon>
        <taxon>Tuberaceae</taxon>
        <taxon>Choiromyces</taxon>
    </lineage>
</organism>
<proteinExistence type="predicted"/>
<dbReference type="OrthoDB" id="10341504at2759"/>
<name>A0A3N4JI72_9PEZI</name>
<reference evidence="1 2" key="1">
    <citation type="journal article" date="2018" name="Nat. Ecol. Evol.">
        <title>Pezizomycetes genomes reveal the molecular basis of ectomycorrhizal truffle lifestyle.</title>
        <authorList>
            <person name="Murat C."/>
            <person name="Payen T."/>
            <person name="Noel B."/>
            <person name="Kuo A."/>
            <person name="Morin E."/>
            <person name="Chen J."/>
            <person name="Kohler A."/>
            <person name="Krizsan K."/>
            <person name="Balestrini R."/>
            <person name="Da Silva C."/>
            <person name="Montanini B."/>
            <person name="Hainaut M."/>
            <person name="Levati E."/>
            <person name="Barry K.W."/>
            <person name="Belfiori B."/>
            <person name="Cichocki N."/>
            <person name="Clum A."/>
            <person name="Dockter R.B."/>
            <person name="Fauchery L."/>
            <person name="Guy J."/>
            <person name="Iotti M."/>
            <person name="Le Tacon F."/>
            <person name="Lindquist E.A."/>
            <person name="Lipzen A."/>
            <person name="Malagnac F."/>
            <person name="Mello A."/>
            <person name="Molinier V."/>
            <person name="Miyauchi S."/>
            <person name="Poulain J."/>
            <person name="Riccioni C."/>
            <person name="Rubini A."/>
            <person name="Sitrit Y."/>
            <person name="Splivallo R."/>
            <person name="Traeger S."/>
            <person name="Wang M."/>
            <person name="Zifcakova L."/>
            <person name="Wipf D."/>
            <person name="Zambonelli A."/>
            <person name="Paolocci F."/>
            <person name="Nowrousian M."/>
            <person name="Ottonello S."/>
            <person name="Baldrian P."/>
            <person name="Spatafora J.W."/>
            <person name="Henrissat B."/>
            <person name="Nagy L.G."/>
            <person name="Aury J.M."/>
            <person name="Wincker P."/>
            <person name="Grigoriev I.V."/>
            <person name="Bonfante P."/>
            <person name="Martin F.M."/>
        </authorList>
    </citation>
    <scope>NUCLEOTIDE SEQUENCE [LARGE SCALE GENOMIC DNA]</scope>
    <source>
        <strain evidence="1 2">120613-1</strain>
    </source>
</reference>
<gene>
    <name evidence="1" type="ORF">L873DRAFT_1075976</name>
</gene>
<evidence type="ECO:0000313" key="1">
    <source>
        <dbReference type="EMBL" id="RPA97903.1"/>
    </source>
</evidence>
<dbReference type="AlphaFoldDB" id="A0A3N4JI72"/>
<evidence type="ECO:0000313" key="2">
    <source>
        <dbReference type="Proteomes" id="UP000276215"/>
    </source>
</evidence>
<keyword evidence="2" id="KW-1185">Reference proteome</keyword>
<dbReference type="Proteomes" id="UP000276215">
    <property type="component" value="Unassembled WGS sequence"/>
</dbReference>
<sequence length="324" mass="36194">MPSVSSPSSSRTVDHRIPTCNYVGIGVILDLNCSLRISLGESVLLDEAVVIRGAGLCLKIRLRWDETRVDEAVIETFGRWFANAEMWEQLLFKTSLQVFGNSEWDIVLDLSRLATPTSQGDTEQLISTVLPTATLVCVSMEFGFSGLVKGLPLVSISSIMPIADAAIRGVWSSEIANIAPLCAYPGYLREVGEKASYIDLMSEEIEKITRRMGNETMGYRNQLWKVLMKGLAEKERERLKSLTGDDPNEGLELNESPMLLDEPQAEAEEDLLIFDEERDDAYFFDSFGDGSRGSRRSSEILRFMDDGEQEELLLQADDDSNAWI</sequence>
<accession>A0A3N4JI72</accession>
<dbReference type="EMBL" id="ML120400">
    <property type="protein sequence ID" value="RPA97903.1"/>
    <property type="molecule type" value="Genomic_DNA"/>
</dbReference>
<protein>
    <submittedName>
        <fullName evidence="1">Uncharacterized protein</fullName>
    </submittedName>
</protein>